<name>A0A915IXA8_ROMCU</name>
<feature type="transmembrane region" description="Helical" evidence="1">
    <location>
        <begin position="737"/>
        <end position="762"/>
    </location>
</feature>
<organism evidence="2 3">
    <name type="scientific">Romanomermis culicivorax</name>
    <name type="common">Nematode worm</name>
    <dbReference type="NCBI Taxonomy" id="13658"/>
    <lineage>
        <taxon>Eukaryota</taxon>
        <taxon>Metazoa</taxon>
        <taxon>Ecdysozoa</taxon>
        <taxon>Nematoda</taxon>
        <taxon>Enoplea</taxon>
        <taxon>Dorylaimia</taxon>
        <taxon>Mermithida</taxon>
        <taxon>Mermithoidea</taxon>
        <taxon>Mermithidae</taxon>
        <taxon>Romanomermis</taxon>
    </lineage>
</organism>
<evidence type="ECO:0000313" key="2">
    <source>
        <dbReference type="Proteomes" id="UP000887565"/>
    </source>
</evidence>
<sequence length="1512" mass="173606">MSLMEENLAANFIEPYTLEGQPLDFVLNDHFFSDVSFQQFNPVNNSYFIGFMLSILCTMVKQQVTMSNDVQYYIDDVLFGALTNEEGVKSIAVVTNMTSGKKVMLIQNFYFLNKTSNLKSRGLTKSERQNVDTMLENKIEEKIAEFLIYCINIDPFEKFVCNQSNKALWMYVERITDIQESIETTENQVKKFVKLSNFLYANKHLFEILDAENNEIISLIIESAANFVYQLLNNPYESFGLDGFIHGILFASRAVHKRVVKVSVSGKQKPAIRLNLEPLITMTNGHNLWPAISFDFSPNQVESRLIGNFLARLIEVAAAAVETEKIMLEMTTNLISQLLISDKMHRKHYIKAFFFGMLYSQQAELGDITMSKCRSPDWSQIILQLSAKRRIIVFNFDRTAQLSIDGLKLKNFALGRPTTHVFVISIFDLETGCNKDLSIKDLKQFKQTFLETFDLKKEGLETFGYFLEGALHHLHYLGSNHEPTIKVHMFYSNAAYSVRLQTGDHVITIINFINLAFWQQFATYSSENQTMSNSTYNVFTFLYSYDPATDIFGTYFQPRNQPEDNLKDDAHLVSSASSCFHRENKTSAICPLDIIDASNRDIIAVENEILPESYRVYLKILSQIEDVIPESPRNHEPRAGRRTQDRDLMRKFEPIIHYLPIPKYSFLDYFSSALMVHSTFNFVDTIKTGKLSQKIFKSVLKGYKILNDKLLPGISILLGADALRNSIQDYADGDRSAYAIFNIFSAVTGVALSITLAVLGYFQVMAATLPVIGWVISAILYLISALWNADRIMEHVTSIVELSILENIEQRTRLVFLLGLSHELEKDLGDIPLNEQILTNALILMKKDRNIKHYIASASCFDEDRYRPCRDAYVDLRDEYIVDKERIARSSPGLSSTDAEGYKKLCDLTRIASKWDVDKKHELDWLPSYKTHPTKSLNFPFKTFYDKTNASSVPLGYKASYACNNAIGISRRKVPSNSGSHDVSLYNFMGDVTMYAKLDTINVILLSRGRYCSIVGGDKSNILQFVTIYDVCYFEGNDIEYNKWTTDRNGKQLYSSYIYLKNVNTFIVSEKKERDFVNIDCLTGNIDLKRKTTCASLYPITINDPTNSSCKMQVQIRSEGCVHIENKALRGNYGEWMFHIVMESSAESLQLSFSDGVQLRYEDNRFFTEIITENPIGRMWYDYENLLDTFNQSNIECRAYSEWNDETLVLKNKYMSIESTSHQFKASSKVDGQDTVFSQGYNVHFIIPDKCQLGKILHKTIDWLFLDRDLDVTASIDALIIDLSLVMESLNIISKSSRLDVNLKIVENSLNLEVNAHIQHDEKNISLRAGGVHLRHIMYNNQYKAVRILTKSEFILEMDLSGQLEMKPVQKIVDPLNPVVILDMDTVEYGQTIFFTDRALINYDLVRVSESILVITNLASNMMKGLLLDAGTVPFLTVVLKQYTDEKMRSLKLKFEQDLQFDLDKLDQKRIISLTDFKSKIETMNQRMKQKPFIFRQDFRYDADEIRVKLWD</sequence>
<evidence type="ECO:0000313" key="3">
    <source>
        <dbReference type="WBParaSite" id="nRc.2.0.1.t18045-RA"/>
    </source>
</evidence>
<protein>
    <submittedName>
        <fullName evidence="3">Uncharacterized protein</fullName>
    </submittedName>
</protein>
<proteinExistence type="predicted"/>
<keyword evidence="1" id="KW-0472">Membrane</keyword>
<dbReference type="WBParaSite" id="nRc.2.0.1.t18045-RA">
    <property type="protein sequence ID" value="nRc.2.0.1.t18045-RA"/>
    <property type="gene ID" value="nRc.2.0.1.g18045"/>
</dbReference>
<dbReference type="Proteomes" id="UP000887565">
    <property type="component" value="Unplaced"/>
</dbReference>
<evidence type="ECO:0000256" key="1">
    <source>
        <dbReference type="SAM" id="Phobius"/>
    </source>
</evidence>
<keyword evidence="2" id="KW-1185">Reference proteome</keyword>
<keyword evidence="1" id="KW-0812">Transmembrane</keyword>
<accession>A0A915IXA8</accession>
<reference evidence="3" key="1">
    <citation type="submission" date="2022-11" db="UniProtKB">
        <authorList>
            <consortium name="WormBaseParasite"/>
        </authorList>
    </citation>
    <scope>IDENTIFICATION</scope>
</reference>
<feature type="transmembrane region" description="Helical" evidence="1">
    <location>
        <begin position="769"/>
        <end position="787"/>
    </location>
</feature>
<keyword evidence="1" id="KW-1133">Transmembrane helix</keyword>